<name>A0ABY7J420_STRNI</name>
<dbReference type="EMBL" id="CP114203">
    <property type="protein sequence ID" value="WAU04837.1"/>
    <property type="molecule type" value="Genomic_DNA"/>
</dbReference>
<protein>
    <recommendedName>
        <fullName evidence="3">Secreted protein</fullName>
    </recommendedName>
</protein>
<evidence type="ECO:0000313" key="2">
    <source>
        <dbReference type="Proteomes" id="UP001210169"/>
    </source>
</evidence>
<reference evidence="1 2" key="1">
    <citation type="submission" date="2022-12" db="EMBL/GenBank/DDBJ databases">
        <authorList>
            <person name="Ruckert C."/>
            <person name="Busche T."/>
            <person name="Kalinowski J."/>
            <person name="Wittmann C."/>
        </authorList>
    </citation>
    <scope>NUCLEOTIDE SEQUENCE [LARGE SCALE GENOMIC DNA]</scope>
    <source>
        <strain evidence="1 2">DSM 40276</strain>
    </source>
</reference>
<accession>A0ABY7J420</accession>
<proteinExistence type="predicted"/>
<evidence type="ECO:0008006" key="3">
    <source>
        <dbReference type="Google" id="ProtNLM"/>
    </source>
</evidence>
<dbReference type="Proteomes" id="UP001210169">
    <property type="component" value="Chromosome"/>
</dbReference>
<gene>
    <name evidence="1" type="ORF">STRNI_003146</name>
</gene>
<sequence length="208" mass="21835">MTVFAALVVGAGGTLAVERTLLSPNATDDVADICGGTVVSTDVGPVTRNIPSNPSVASSWVDYARDGSLLENCTVSAGNTQALRVTANLERGSTADWERFTRSQIPGAAGPKMTFDAGDRAVSYEKDAAIHVPCTLPRNQPKNDDGKAITTYVAVVAHASGSAVEENDKRRQDLAYLASRVAEHAHSTMRCKEPLNIPDGVPKVKSAG</sequence>
<organism evidence="1 2">
    <name type="scientific">Streptomyces nigrescens</name>
    <dbReference type="NCBI Taxonomy" id="1920"/>
    <lineage>
        <taxon>Bacteria</taxon>
        <taxon>Bacillati</taxon>
        <taxon>Actinomycetota</taxon>
        <taxon>Actinomycetes</taxon>
        <taxon>Kitasatosporales</taxon>
        <taxon>Streptomycetaceae</taxon>
        <taxon>Streptomyces</taxon>
    </lineage>
</organism>
<dbReference type="RefSeq" id="WP_277411438.1">
    <property type="nucleotide sequence ID" value="NZ_CP114203.1"/>
</dbReference>
<evidence type="ECO:0000313" key="1">
    <source>
        <dbReference type="EMBL" id="WAU04837.1"/>
    </source>
</evidence>
<dbReference type="GeneID" id="301332316"/>
<keyword evidence="2" id="KW-1185">Reference proteome</keyword>